<feature type="domain" description="Metallo-beta-lactamase" evidence="7">
    <location>
        <begin position="564"/>
        <end position="760"/>
    </location>
</feature>
<feature type="transmembrane region" description="Helical" evidence="6">
    <location>
        <begin position="299"/>
        <end position="319"/>
    </location>
</feature>
<dbReference type="SMART" id="SM00849">
    <property type="entry name" value="Lactamase_B"/>
    <property type="match status" value="1"/>
</dbReference>
<dbReference type="EMBL" id="UOFI01000020">
    <property type="protein sequence ID" value="VAW62234.1"/>
    <property type="molecule type" value="Genomic_DNA"/>
</dbReference>
<dbReference type="InterPro" id="IPR025405">
    <property type="entry name" value="DUF4131"/>
</dbReference>
<dbReference type="InterPro" id="IPR001279">
    <property type="entry name" value="Metallo-B-lactamas"/>
</dbReference>
<accession>A0A3B0Y152</accession>
<evidence type="ECO:0000256" key="2">
    <source>
        <dbReference type="ARBA" id="ARBA00022475"/>
    </source>
</evidence>
<dbReference type="Pfam" id="PF13567">
    <property type="entry name" value="DUF4131"/>
    <property type="match status" value="1"/>
</dbReference>
<feature type="transmembrane region" description="Helical" evidence="6">
    <location>
        <begin position="412"/>
        <end position="434"/>
    </location>
</feature>
<dbReference type="Pfam" id="PF00753">
    <property type="entry name" value="Lactamase_B"/>
    <property type="match status" value="1"/>
</dbReference>
<evidence type="ECO:0000256" key="1">
    <source>
        <dbReference type="ARBA" id="ARBA00004651"/>
    </source>
</evidence>
<evidence type="ECO:0000256" key="4">
    <source>
        <dbReference type="ARBA" id="ARBA00022989"/>
    </source>
</evidence>
<feature type="transmembrane region" description="Helical" evidence="6">
    <location>
        <begin position="512"/>
        <end position="540"/>
    </location>
</feature>
<keyword evidence="5 6" id="KW-0472">Membrane</keyword>
<feature type="transmembrane region" description="Helical" evidence="6">
    <location>
        <begin position="473"/>
        <end position="492"/>
    </location>
</feature>
<feature type="transmembrane region" description="Helical" evidence="6">
    <location>
        <begin position="446"/>
        <end position="466"/>
    </location>
</feature>
<dbReference type="GO" id="GO:0030420">
    <property type="term" value="P:establishment of competence for transformation"/>
    <property type="evidence" value="ECO:0007669"/>
    <property type="project" value="InterPro"/>
</dbReference>
<evidence type="ECO:0000256" key="6">
    <source>
        <dbReference type="SAM" id="Phobius"/>
    </source>
</evidence>
<dbReference type="InterPro" id="IPR052159">
    <property type="entry name" value="Competence_DNA_uptake"/>
</dbReference>
<dbReference type="AlphaFoldDB" id="A0A3B0Y152"/>
<evidence type="ECO:0000256" key="3">
    <source>
        <dbReference type="ARBA" id="ARBA00022692"/>
    </source>
</evidence>
<dbReference type="InterPro" id="IPR004797">
    <property type="entry name" value="Competence_ComEC/Rec2"/>
</dbReference>
<comment type="subcellular location">
    <subcellularLocation>
        <location evidence="1">Cell membrane</location>
        <topology evidence="1">Multi-pass membrane protein</topology>
    </subcellularLocation>
</comment>
<feature type="transmembrane region" description="Helical" evidence="6">
    <location>
        <begin position="35"/>
        <end position="55"/>
    </location>
</feature>
<evidence type="ECO:0000259" key="7">
    <source>
        <dbReference type="SMART" id="SM00849"/>
    </source>
</evidence>
<dbReference type="CDD" id="cd07731">
    <property type="entry name" value="ComA-like_MBL-fold"/>
    <property type="match status" value="1"/>
</dbReference>
<feature type="transmembrane region" description="Helical" evidence="6">
    <location>
        <begin position="372"/>
        <end position="392"/>
    </location>
</feature>
<name>A0A3B0Y152_9ZZZZ</name>
<dbReference type="InterPro" id="IPR035681">
    <property type="entry name" value="ComA-like_MBL"/>
</dbReference>
<keyword evidence="2" id="KW-1003">Cell membrane</keyword>
<dbReference type="InterPro" id="IPR004477">
    <property type="entry name" value="ComEC_N"/>
</dbReference>
<protein>
    <submittedName>
        <fullName evidence="8">DNA internalization-related competence protein ComEC/Rec2</fullName>
    </submittedName>
</protein>
<dbReference type="Pfam" id="PF03772">
    <property type="entry name" value="Competence"/>
    <property type="match status" value="1"/>
</dbReference>
<dbReference type="Gene3D" id="3.60.15.10">
    <property type="entry name" value="Ribonuclease Z/Hydroxyacylglutathione hydrolase-like"/>
    <property type="match status" value="1"/>
</dbReference>
<proteinExistence type="predicted"/>
<dbReference type="PANTHER" id="PTHR30619">
    <property type="entry name" value="DNA INTERNALIZATION/COMPETENCE PROTEIN COMEC/REC2"/>
    <property type="match status" value="1"/>
</dbReference>
<dbReference type="GO" id="GO:0005886">
    <property type="term" value="C:plasma membrane"/>
    <property type="evidence" value="ECO:0007669"/>
    <property type="project" value="UniProtKB-SubCell"/>
</dbReference>
<dbReference type="InterPro" id="IPR036866">
    <property type="entry name" value="RibonucZ/Hydroxyglut_hydro"/>
</dbReference>
<feature type="transmembrane region" description="Helical" evidence="6">
    <location>
        <begin position="268"/>
        <end position="287"/>
    </location>
</feature>
<feature type="transmembrane region" description="Helical" evidence="6">
    <location>
        <begin position="12"/>
        <end position="29"/>
    </location>
</feature>
<feature type="transmembrane region" description="Helical" evidence="6">
    <location>
        <begin position="62"/>
        <end position="82"/>
    </location>
</feature>
<evidence type="ECO:0000313" key="8">
    <source>
        <dbReference type="EMBL" id="VAW62234.1"/>
    </source>
</evidence>
<dbReference type="PANTHER" id="PTHR30619:SF1">
    <property type="entry name" value="RECOMBINATION PROTEIN 2"/>
    <property type="match status" value="1"/>
</dbReference>
<dbReference type="SUPFAM" id="SSF56281">
    <property type="entry name" value="Metallo-hydrolase/oxidoreductase"/>
    <property type="match status" value="1"/>
</dbReference>
<keyword evidence="3 6" id="KW-0812">Transmembrane</keyword>
<evidence type="ECO:0000256" key="5">
    <source>
        <dbReference type="ARBA" id="ARBA00023136"/>
    </source>
</evidence>
<organism evidence="8">
    <name type="scientific">hydrothermal vent metagenome</name>
    <dbReference type="NCBI Taxonomy" id="652676"/>
    <lineage>
        <taxon>unclassified sequences</taxon>
        <taxon>metagenomes</taxon>
        <taxon>ecological metagenomes</taxon>
    </lineage>
</organism>
<reference evidence="8" key="1">
    <citation type="submission" date="2018-06" db="EMBL/GenBank/DDBJ databases">
        <authorList>
            <person name="Zhirakovskaya E."/>
        </authorList>
    </citation>
    <scope>NUCLEOTIDE SEQUENCE</scope>
</reference>
<keyword evidence="4 6" id="KW-1133">Transmembrane helix</keyword>
<gene>
    <name evidence="8" type="ORF">MNBD_GAMMA09-312</name>
</gene>
<dbReference type="NCBIfam" id="TIGR00361">
    <property type="entry name" value="ComEC_Rec2"/>
    <property type="match status" value="1"/>
</dbReference>
<dbReference type="NCBIfam" id="TIGR00360">
    <property type="entry name" value="ComEC_N-term"/>
    <property type="match status" value="1"/>
</dbReference>
<feature type="transmembrane region" description="Helical" evidence="6">
    <location>
        <begin position="349"/>
        <end position="366"/>
    </location>
</feature>
<sequence>MAHSSVNRYEISTPVLALSLLSGVCLLHIQPELSLAVWTQASLLMFLPVSLYFFYCLPRYRAVLACFIGYLWTLMFAHLYLYQQLPEEFAGTDLVVEGVVRGIVDKADRSMRFNFEITRYLLNVNGHKKRDKAELSAKNNLKTSYIRVSWYYYTQSLHSGERWRLHLRLKPPHGMQNPGGFDYEKWLYQKGLHATGYVRKSEDNQLLDAYTAGVRAATDQLREKLLELISEIPDKRYQGLLQALTVGHKSLISPDQWQVLRNTGTSHLMAISGLHIGLVAGLIFFLLRRLIPARLSRLYSAPQIAAVVSLFGGLFYALLAGFTVPTQRAFVMLLVVMLAIMFKRPAFSLNNLALALIAVILINPVSVLSAGFWLSFLAVIIIALVSSSRLAYAPPSVSATEYSPMRSRLDRWLSGVRVQWLIALGMLPLSVLLFHQGSLISPLANMLVIPLVGFLVVPMALLASLLSMVSTDMAIGLFTQASNLLAFTWHILQWLEQGSVVSWKSHSVPLLYSIFSLLGITLILMPKGFPLRYAGLFLLLPMLFYKPERPLSGDLWVSVLDVGQGLSVLLQTHQKSLLYDTGARFNTHFDMGEKNVLPYLQTTGIQQLDTLVISHADNDHAGGAGAILSGIKVKRLIAAHDVIRVLNNATAEEVTDCRAGESWDWDGVSFEILHPGRHYTRSNNRSCVLRVSGQHFSLLLPGDIESKVESALLKRYSGALSSGKLQSDVIIVPHHGSNTSSTRAFIKALKPQLAIVSAGYKNRFGHPTTKIMNRYRKMGSQLLNTADQGAIQVKFSNSPGDIQGIKPFKVIRQRKLEKHYWNHRAR</sequence>